<protein>
    <submittedName>
        <fullName evidence="4">DUF4097 domain-containing protein</fullName>
    </submittedName>
</protein>
<evidence type="ECO:0000313" key="5">
    <source>
        <dbReference type="Proteomes" id="UP000233343"/>
    </source>
</evidence>
<name>A0A2N0ZBQ0_9BACI</name>
<dbReference type="Pfam" id="PF13349">
    <property type="entry name" value="DUF4097"/>
    <property type="match status" value="1"/>
</dbReference>
<dbReference type="InterPro" id="IPR016599">
    <property type="entry name" value="UCP012569"/>
</dbReference>
<evidence type="ECO:0000313" key="4">
    <source>
        <dbReference type="EMBL" id="PKG26938.1"/>
    </source>
</evidence>
<keyword evidence="5" id="KW-1185">Reference proteome</keyword>
<gene>
    <name evidence="4" type="ORF">CWS20_21775</name>
</gene>
<dbReference type="Pfam" id="PF22746">
    <property type="entry name" value="SHOCT-like_DUF2089-C"/>
    <property type="match status" value="1"/>
</dbReference>
<dbReference type="PANTHER" id="PTHR33885">
    <property type="entry name" value="PHAGE SHOCK PROTEIN C"/>
    <property type="match status" value="1"/>
</dbReference>
<dbReference type="RefSeq" id="WP_066189923.1">
    <property type="nucleotide sequence ID" value="NZ_JARMMB010000003.1"/>
</dbReference>
<dbReference type="InterPro" id="IPR053959">
    <property type="entry name" value="YvlB/LiaX_N"/>
</dbReference>
<accession>A0A2N0ZBQ0</accession>
<feature type="domain" description="DUF4097" evidence="2">
    <location>
        <begin position="112"/>
        <end position="323"/>
    </location>
</feature>
<sequence>MQEERKRILKMVEDGKLSVDEALTLLEELEKASKTAEEKQEDIVKDLSTAVHFEEAKKEEPFNYKFNSAKDKFIDFVDSAFKKIKDADLDFNFGHSIDISHIFQQSDVYFKDIEIDIANGSVKVFPWKQTDVRIECEAKVYRSETQDEARQKFLNDVVFTIKDEKLKFSTQQKWIKLNAVIYVPEKDYEKLKLRTFNGPIESENITVSSFKAKTANGKINMKKLQSKHAEMETVHGQITVENSLVDHIEAETISGMIKVDGDYKKVDVHSFNGDVYCTVNGSRCEYIETKATTGSLEIALPPFSEVNGELKTNLGSFNVHLDGIEIIEEKSDVIQKVLRFKSIKDPKSGLKLDADTKTGSVTVKKSNAL</sequence>
<feature type="domain" description="YvlB/LiaX N-terminal" evidence="3">
    <location>
        <begin position="3"/>
        <end position="32"/>
    </location>
</feature>
<dbReference type="PIRSF" id="PIRSF012569">
    <property type="entry name" value="UCP012569"/>
    <property type="match status" value="1"/>
</dbReference>
<dbReference type="Gene3D" id="2.160.20.120">
    <property type="match status" value="1"/>
</dbReference>
<proteinExistence type="predicted"/>
<reference evidence="4 5" key="1">
    <citation type="journal article" date="2010" name="Int. J. Syst. Evol. Microbiol.">
        <title>Bacillus horneckiae sp. nov., isolated from a spacecraft-assembly clean room.</title>
        <authorList>
            <person name="Vaishampayan P."/>
            <person name="Probst A."/>
            <person name="Krishnamurthi S."/>
            <person name="Ghosh S."/>
            <person name="Osman S."/>
            <person name="McDowall A."/>
            <person name="Ruckmani A."/>
            <person name="Mayilraj S."/>
            <person name="Venkateswaran K."/>
        </authorList>
    </citation>
    <scope>NUCLEOTIDE SEQUENCE [LARGE SCALE GENOMIC DNA]</scope>
    <source>
        <strain evidence="5">1PO1SC</strain>
    </source>
</reference>
<keyword evidence="1" id="KW-0175">Coiled coil</keyword>
<dbReference type="Proteomes" id="UP000233343">
    <property type="component" value="Unassembled WGS sequence"/>
</dbReference>
<dbReference type="InterPro" id="IPR025164">
    <property type="entry name" value="Toastrack_DUF4097"/>
</dbReference>
<evidence type="ECO:0000259" key="2">
    <source>
        <dbReference type="Pfam" id="PF13349"/>
    </source>
</evidence>
<comment type="caution">
    <text evidence="4">The sequence shown here is derived from an EMBL/GenBank/DDBJ whole genome shotgun (WGS) entry which is preliminary data.</text>
</comment>
<dbReference type="PANTHER" id="PTHR33885:SF4">
    <property type="entry name" value="LMO2487 PROTEIN"/>
    <property type="match status" value="1"/>
</dbReference>
<dbReference type="EMBL" id="PISD01000054">
    <property type="protein sequence ID" value="PKG26938.1"/>
    <property type="molecule type" value="Genomic_DNA"/>
</dbReference>
<evidence type="ECO:0000259" key="3">
    <source>
        <dbReference type="Pfam" id="PF22746"/>
    </source>
</evidence>
<dbReference type="InterPro" id="IPR052027">
    <property type="entry name" value="PspC"/>
</dbReference>
<evidence type="ECO:0000256" key="1">
    <source>
        <dbReference type="SAM" id="Coils"/>
    </source>
</evidence>
<feature type="coiled-coil region" evidence="1">
    <location>
        <begin position="19"/>
        <end position="46"/>
    </location>
</feature>
<organism evidence="4 5">
    <name type="scientific">Cytobacillus horneckiae</name>
    <dbReference type="NCBI Taxonomy" id="549687"/>
    <lineage>
        <taxon>Bacteria</taxon>
        <taxon>Bacillati</taxon>
        <taxon>Bacillota</taxon>
        <taxon>Bacilli</taxon>
        <taxon>Bacillales</taxon>
        <taxon>Bacillaceae</taxon>
        <taxon>Cytobacillus</taxon>
    </lineage>
</organism>
<dbReference type="AlphaFoldDB" id="A0A2N0ZBQ0"/>